<feature type="compositionally biased region" description="Polar residues" evidence="13">
    <location>
        <begin position="444"/>
        <end position="469"/>
    </location>
</feature>
<keyword evidence="5" id="KW-0963">Cytoplasm</keyword>
<feature type="compositionally biased region" description="Low complexity" evidence="13">
    <location>
        <begin position="645"/>
        <end position="655"/>
    </location>
</feature>
<evidence type="ECO:0000256" key="12">
    <source>
        <dbReference type="ARBA" id="ARBA00023242"/>
    </source>
</evidence>
<dbReference type="InterPro" id="IPR018545">
    <property type="entry name" value="Btz_dom"/>
</dbReference>
<keyword evidence="9" id="KW-0694">RNA-binding</keyword>
<evidence type="ECO:0000259" key="14">
    <source>
        <dbReference type="SMART" id="SM01044"/>
    </source>
</evidence>
<feature type="compositionally biased region" description="Polar residues" evidence="13">
    <location>
        <begin position="419"/>
        <end position="435"/>
    </location>
</feature>
<feature type="region of interest" description="Disordered" evidence="13">
    <location>
        <begin position="1"/>
        <end position="319"/>
    </location>
</feature>
<dbReference type="GO" id="GO:0008380">
    <property type="term" value="P:RNA splicing"/>
    <property type="evidence" value="ECO:0007669"/>
    <property type="project" value="UniProtKB-KW"/>
</dbReference>
<feature type="compositionally biased region" description="Polar residues" evidence="13">
    <location>
        <begin position="278"/>
        <end position="296"/>
    </location>
</feature>
<dbReference type="InterPro" id="IPR044796">
    <property type="entry name" value="MLN51_plant"/>
</dbReference>
<feature type="compositionally biased region" description="Acidic residues" evidence="13">
    <location>
        <begin position="71"/>
        <end position="110"/>
    </location>
</feature>
<dbReference type="GO" id="GO:0003729">
    <property type="term" value="F:mRNA binding"/>
    <property type="evidence" value="ECO:0007669"/>
    <property type="project" value="InterPro"/>
</dbReference>
<dbReference type="GO" id="GO:0035145">
    <property type="term" value="C:exon-exon junction complex"/>
    <property type="evidence" value="ECO:0007669"/>
    <property type="project" value="InterPro"/>
</dbReference>
<feature type="compositionally biased region" description="Polar residues" evidence="13">
    <location>
        <begin position="147"/>
        <end position="156"/>
    </location>
</feature>
<dbReference type="AlphaFoldDB" id="A0A5B7A6N3"/>
<keyword evidence="4" id="KW-0813">Transport</keyword>
<feature type="compositionally biased region" description="Basic residues" evidence="13">
    <location>
        <begin position="230"/>
        <end position="239"/>
    </location>
</feature>
<dbReference type="GO" id="GO:0006417">
    <property type="term" value="P:regulation of translation"/>
    <property type="evidence" value="ECO:0007669"/>
    <property type="project" value="UniProtKB-KW"/>
</dbReference>
<evidence type="ECO:0000256" key="6">
    <source>
        <dbReference type="ARBA" id="ARBA00022664"/>
    </source>
</evidence>
<comment type="similarity">
    <text evidence="3">Belongs to the CASC3 family.</text>
</comment>
<dbReference type="EMBL" id="GHES01020154">
    <property type="protein sequence ID" value="MPA50713.1"/>
    <property type="molecule type" value="Transcribed_RNA"/>
</dbReference>
<keyword evidence="7" id="KW-0509">mRNA transport</keyword>
<evidence type="ECO:0000256" key="8">
    <source>
        <dbReference type="ARBA" id="ARBA00022845"/>
    </source>
</evidence>
<evidence type="ECO:0000256" key="7">
    <source>
        <dbReference type="ARBA" id="ARBA00022816"/>
    </source>
</evidence>
<keyword evidence="6" id="KW-0507">mRNA processing</keyword>
<dbReference type="Pfam" id="PF09405">
    <property type="entry name" value="Btz"/>
    <property type="match status" value="1"/>
</dbReference>
<evidence type="ECO:0000313" key="15">
    <source>
        <dbReference type="EMBL" id="MPA50713.1"/>
    </source>
</evidence>
<evidence type="ECO:0000256" key="11">
    <source>
        <dbReference type="ARBA" id="ARBA00023187"/>
    </source>
</evidence>
<keyword evidence="10" id="KW-0866">Nonsense-mediated mRNA decay</keyword>
<dbReference type="SMART" id="SM01044">
    <property type="entry name" value="Btz"/>
    <property type="match status" value="1"/>
</dbReference>
<protein>
    <submittedName>
        <fullName evidence="15">Putative epsin</fullName>
    </submittedName>
</protein>
<keyword evidence="11" id="KW-0508">mRNA splicing</keyword>
<keyword evidence="8" id="KW-0810">Translation regulation</keyword>
<feature type="compositionally biased region" description="Acidic residues" evidence="13">
    <location>
        <begin position="1"/>
        <end position="15"/>
    </location>
</feature>
<accession>A0A5B7A6N3</accession>
<dbReference type="GO" id="GO:0000184">
    <property type="term" value="P:nuclear-transcribed mRNA catabolic process, nonsense-mediated decay"/>
    <property type="evidence" value="ECO:0007669"/>
    <property type="project" value="UniProtKB-KW"/>
</dbReference>
<feature type="compositionally biased region" description="Basic and acidic residues" evidence="13">
    <location>
        <begin position="199"/>
        <end position="229"/>
    </location>
</feature>
<feature type="compositionally biased region" description="Polar residues" evidence="13">
    <location>
        <begin position="343"/>
        <end position="352"/>
    </location>
</feature>
<evidence type="ECO:0000256" key="4">
    <source>
        <dbReference type="ARBA" id="ARBA00022448"/>
    </source>
</evidence>
<feature type="compositionally biased region" description="Basic and acidic residues" evidence="13">
    <location>
        <begin position="40"/>
        <end position="53"/>
    </location>
</feature>
<name>A0A5B7A6N3_DAVIN</name>
<reference evidence="15" key="1">
    <citation type="submission" date="2019-08" db="EMBL/GenBank/DDBJ databases">
        <title>Reference gene set and small RNA set construction with multiple tissues from Davidia involucrata Baill.</title>
        <authorList>
            <person name="Yang H."/>
            <person name="Zhou C."/>
            <person name="Li G."/>
            <person name="Wang J."/>
            <person name="Gao P."/>
            <person name="Wang M."/>
            <person name="Wang R."/>
            <person name="Zhao Y."/>
        </authorList>
    </citation>
    <scope>NUCLEOTIDE SEQUENCE</scope>
    <source>
        <tissue evidence="15">Mixed with DoveR01_LX</tissue>
    </source>
</reference>
<evidence type="ECO:0000256" key="10">
    <source>
        <dbReference type="ARBA" id="ARBA00023161"/>
    </source>
</evidence>
<evidence type="ECO:0000256" key="2">
    <source>
        <dbReference type="ARBA" id="ARBA00004496"/>
    </source>
</evidence>
<comment type="subcellular location">
    <subcellularLocation>
        <location evidence="2">Cytoplasm</location>
    </subcellularLocation>
    <subcellularLocation>
        <location evidence="1">Nucleus</location>
    </subcellularLocation>
</comment>
<keyword evidence="12" id="KW-0539">Nucleus</keyword>
<proteinExistence type="inferred from homology"/>
<feature type="compositionally biased region" description="Acidic residues" evidence="13">
    <location>
        <begin position="30"/>
        <end position="39"/>
    </location>
</feature>
<evidence type="ECO:0000256" key="3">
    <source>
        <dbReference type="ARBA" id="ARBA00009548"/>
    </source>
</evidence>
<feature type="region of interest" description="Disordered" evidence="13">
    <location>
        <begin position="332"/>
        <end position="355"/>
    </location>
</feature>
<organism evidence="15">
    <name type="scientific">Davidia involucrata</name>
    <name type="common">Dove tree</name>
    <dbReference type="NCBI Taxonomy" id="16924"/>
    <lineage>
        <taxon>Eukaryota</taxon>
        <taxon>Viridiplantae</taxon>
        <taxon>Streptophyta</taxon>
        <taxon>Embryophyta</taxon>
        <taxon>Tracheophyta</taxon>
        <taxon>Spermatophyta</taxon>
        <taxon>Magnoliopsida</taxon>
        <taxon>eudicotyledons</taxon>
        <taxon>Gunneridae</taxon>
        <taxon>Pentapetalae</taxon>
        <taxon>asterids</taxon>
        <taxon>Cornales</taxon>
        <taxon>Nyssaceae</taxon>
        <taxon>Davidia</taxon>
    </lineage>
</organism>
<dbReference type="PANTHER" id="PTHR46837">
    <property type="entry name" value="PROTEIN MLN51 HOMOLOG"/>
    <property type="match status" value="1"/>
</dbReference>
<dbReference type="PANTHER" id="PTHR46837:SF5">
    <property type="entry name" value="PROTEIN MLN51 HOMOLOG"/>
    <property type="match status" value="1"/>
</dbReference>
<feature type="compositionally biased region" description="Polar residues" evidence="13">
    <location>
        <begin position="682"/>
        <end position="697"/>
    </location>
</feature>
<evidence type="ECO:0000256" key="1">
    <source>
        <dbReference type="ARBA" id="ARBA00004123"/>
    </source>
</evidence>
<feature type="compositionally biased region" description="Low complexity" evidence="13">
    <location>
        <begin position="123"/>
        <end position="134"/>
    </location>
</feature>
<evidence type="ECO:0000256" key="13">
    <source>
        <dbReference type="SAM" id="MobiDB-lite"/>
    </source>
</evidence>
<feature type="region of interest" description="Disordered" evidence="13">
    <location>
        <begin position="640"/>
        <end position="697"/>
    </location>
</feature>
<feature type="compositionally biased region" description="Basic and acidic residues" evidence="13">
    <location>
        <begin position="178"/>
        <end position="188"/>
    </location>
</feature>
<feature type="domain" description="Btz" evidence="14">
    <location>
        <begin position="139"/>
        <end position="241"/>
    </location>
</feature>
<dbReference type="GO" id="GO:0005737">
    <property type="term" value="C:cytoplasm"/>
    <property type="evidence" value="ECO:0007669"/>
    <property type="project" value="UniProtKB-SubCell"/>
</dbReference>
<feature type="compositionally biased region" description="Polar residues" evidence="13">
    <location>
        <begin position="656"/>
        <end position="674"/>
    </location>
</feature>
<feature type="region of interest" description="Disordered" evidence="13">
    <location>
        <begin position="419"/>
        <end position="523"/>
    </location>
</feature>
<evidence type="ECO:0000256" key="9">
    <source>
        <dbReference type="ARBA" id="ARBA00022884"/>
    </source>
</evidence>
<gene>
    <name evidence="15" type="ORF">Din_020154</name>
</gene>
<feature type="compositionally biased region" description="Low complexity" evidence="13">
    <location>
        <begin position="470"/>
        <end position="488"/>
    </location>
</feature>
<sequence>MAGVGEEEVEYESDPEEAKLSLTMRRREASDDEEDGEGDERERREKLPRRIDSRVGIGPGGELDGQGAAAEYDDEESEIEEEEEVEDEAEEVEEVEVEVKEVEEEEEEYEERGGEDGVGAGGEVEPVGVAAAEATNELDGERGRSVGESTEVQGVSQVEEEKKENEPFAVPTAGAFYMHDDRFRDNAGGRHRRTLGGRKLWESKDDRKWGHDKFEEMTSQERHYEEGRRTSRGHYRARGKNQGGDRGYQRGNRSKAYNNNQNHAPKAVRGRGPRRYEPSTTNNSKAPPTQNKQSGKSVEKFSHASSGRVPAPTSNVEPDPVYARKHVFASSLSSASPPFYPSGSSNKEISLTQKRDVQAGTINRNLRPSVMDESFSMSQSNAKLRGKDIADSVGMDKLYIDDSISAVAGKPSTNYQLLPSGSSLINTTQSSQSRAQGRGLPPTGQMNFQPTTHHNQVNRVSPPTQLNTVQRSPVQSRVQPSSQASAQQLGQRPGSGSQASSPPKAALSINSFEPGELDSPLESNKSKTALVGKGKGSVQSSSGRGSFLYGGAQVMGASGNMGSGHGDQNFSPTPAFLPVMPFGGQHPGGIPAVGMAFPGYVAQPQLGMGNSEMTWLPVLAGAGALGATYCSPYITVDGSNHARPSGQTSSSGASSKENNTNKPSNEWKPSQRSELANDEFGQRQNNPRRYSKMNFGQ</sequence>
<dbReference type="GO" id="GO:0006397">
    <property type="term" value="P:mRNA processing"/>
    <property type="evidence" value="ECO:0007669"/>
    <property type="project" value="UniProtKB-KW"/>
</dbReference>
<evidence type="ECO:0000256" key="5">
    <source>
        <dbReference type="ARBA" id="ARBA00022490"/>
    </source>
</evidence>
<dbReference type="GO" id="GO:0051028">
    <property type="term" value="P:mRNA transport"/>
    <property type="evidence" value="ECO:0007669"/>
    <property type="project" value="UniProtKB-KW"/>
</dbReference>